<gene>
    <name evidence="3" type="ORF">SAMN05421875_10533</name>
</gene>
<keyword evidence="1" id="KW-0732">Signal</keyword>
<keyword evidence="4" id="KW-1185">Reference proteome</keyword>
<dbReference type="SUPFAM" id="SSF159501">
    <property type="entry name" value="EreA/ChaN-like"/>
    <property type="match status" value="1"/>
</dbReference>
<dbReference type="RefSeq" id="WP_092697448.1">
    <property type="nucleotide sequence ID" value="NZ_CAXIQL010000086.1"/>
</dbReference>
<dbReference type="GeneID" id="34233250"/>
<name>A0A1H3YBE1_9BURK</name>
<dbReference type="STRING" id="592050.SAMN05421875_10533"/>
<dbReference type="EMBL" id="FNQJ01000005">
    <property type="protein sequence ID" value="SEA08238.1"/>
    <property type="molecule type" value="Genomic_DNA"/>
</dbReference>
<dbReference type="Gene3D" id="1.10.8.760">
    <property type="entry name" value="Haem-binding uptake, Tiki superfamily, ChaN, domain 2"/>
    <property type="match status" value="1"/>
</dbReference>
<organism evidence="3 4">
    <name type="scientific">Acidovorax soli</name>
    <dbReference type="NCBI Taxonomy" id="592050"/>
    <lineage>
        <taxon>Bacteria</taxon>
        <taxon>Pseudomonadati</taxon>
        <taxon>Pseudomonadota</taxon>
        <taxon>Betaproteobacteria</taxon>
        <taxon>Burkholderiales</taxon>
        <taxon>Comamonadaceae</taxon>
        <taxon>Acidovorax</taxon>
    </lineage>
</organism>
<feature type="domain" description="Haem-binding uptake Tiki superfamily ChaN" evidence="2">
    <location>
        <begin position="43"/>
        <end position="227"/>
    </location>
</feature>
<feature type="signal peptide" evidence="1">
    <location>
        <begin position="1"/>
        <end position="29"/>
    </location>
</feature>
<dbReference type="CDD" id="cd14727">
    <property type="entry name" value="ChanN-like"/>
    <property type="match status" value="1"/>
</dbReference>
<accession>A0A1H3YBE1</accession>
<feature type="chain" id="PRO_5011541581" evidence="1">
    <location>
        <begin position="30"/>
        <end position="274"/>
    </location>
</feature>
<evidence type="ECO:0000259" key="2">
    <source>
        <dbReference type="Pfam" id="PF04187"/>
    </source>
</evidence>
<protein>
    <submittedName>
        <fullName evidence="3">Haem-binding uptake, Tiki superfamily, ChaN</fullName>
    </submittedName>
</protein>
<dbReference type="InterPro" id="IPR007314">
    <property type="entry name" value="Cofac_haem-bd_dom"/>
</dbReference>
<dbReference type="Proteomes" id="UP000199002">
    <property type="component" value="Unassembled WGS sequence"/>
</dbReference>
<sequence>MPSTFSRFFRPLGAAFAALALAGCASSPAVVPGALWPAPLEGAAPTDILLLGEQHDAPDHQRLQRDTVLWLATRGRLAALVLEMAERGHSTAALPQDATEEKVQAALQWHDAAWPWSTYGPVVMAAVRAGVPVLGGNLPRSAMAAAMQETRWDNHLSATARQQLLDALQDGHCGLLPAARLPAMARIQIARDASLARTAQEAVRPGQTVLLVAGGEHVLRHRGIPTHWPGSLTSQVLSAHTGPALAAPKTGVDIAITTAPLPPQDACAVLRPQK</sequence>
<proteinExistence type="predicted"/>
<dbReference type="AlphaFoldDB" id="A0A1H3YBE1"/>
<evidence type="ECO:0000313" key="4">
    <source>
        <dbReference type="Proteomes" id="UP000199002"/>
    </source>
</evidence>
<evidence type="ECO:0000313" key="3">
    <source>
        <dbReference type="EMBL" id="SEA08238.1"/>
    </source>
</evidence>
<evidence type="ECO:0000256" key="1">
    <source>
        <dbReference type="SAM" id="SignalP"/>
    </source>
</evidence>
<dbReference type="Pfam" id="PF04187">
    <property type="entry name" value="Cofac_haem_bdg"/>
    <property type="match status" value="1"/>
</dbReference>
<reference evidence="4" key="1">
    <citation type="submission" date="2016-10" db="EMBL/GenBank/DDBJ databases">
        <authorList>
            <person name="Varghese N."/>
            <person name="Submissions S."/>
        </authorList>
    </citation>
    <scope>NUCLEOTIDE SEQUENCE [LARGE SCALE GENOMIC DNA]</scope>
    <source>
        <strain evidence="4">DSM 25157</strain>
    </source>
</reference>
<dbReference type="PROSITE" id="PS51257">
    <property type="entry name" value="PROKAR_LIPOPROTEIN"/>
    <property type="match status" value="1"/>
</dbReference>
<dbReference type="Gene3D" id="3.40.50.11550">
    <property type="match status" value="1"/>
</dbReference>